<feature type="transmembrane region" description="Helical" evidence="2">
    <location>
        <begin position="37"/>
        <end position="55"/>
    </location>
</feature>
<reference evidence="3" key="2">
    <citation type="submission" date="2020-09" db="EMBL/GenBank/DDBJ databases">
        <authorList>
            <person name="Sun Q."/>
            <person name="Ohkuma M."/>
        </authorList>
    </citation>
    <scope>NUCLEOTIDE SEQUENCE</scope>
    <source>
        <strain evidence="3">JCM 13064</strain>
    </source>
</reference>
<proteinExistence type="predicted"/>
<feature type="transmembrane region" description="Helical" evidence="2">
    <location>
        <begin position="205"/>
        <end position="229"/>
    </location>
</feature>
<keyword evidence="4" id="KW-1185">Reference proteome</keyword>
<feature type="transmembrane region" description="Helical" evidence="2">
    <location>
        <begin position="106"/>
        <end position="138"/>
    </location>
</feature>
<keyword evidence="2" id="KW-0472">Membrane</keyword>
<evidence type="ECO:0000256" key="1">
    <source>
        <dbReference type="SAM" id="MobiDB-lite"/>
    </source>
</evidence>
<feature type="transmembrane region" description="Helical" evidence="2">
    <location>
        <begin position="336"/>
        <end position="353"/>
    </location>
</feature>
<dbReference type="EMBL" id="BMNT01000003">
    <property type="protein sequence ID" value="GGK67489.1"/>
    <property type="molecule type" value="Genomic_DNA"/>
</dbReference>
<comment type="caution">
    <text evidence="3">The sequence shown here is derived from an EMBL/GenBank/DDBJ whole genome shotgun (WGS) entry which is preliminary data.</text>
</comment>
<keyword evidence="2" id="KW-0812">Transmembrane</keyword>
<evidence type="ECO:0000256" key="2">
    <source>
        <dbReference type="SAM" id="Phobius"/>
    </source>
</evidence>
<organism evidence="3 4">
    <name type="scientific">Sphaerisporangium melleum</name>
    <dbReference type="NCBI Taxonomy" id="321316"/>
    <lineage>
        <taxon>Bacteria</taxon>
        <taxon>Bacillati</taxon>
        <taxon>Actinomycetota</taxon>
        <taxon>Actinomycetes</taxon>
        <taxon>Streptosporangiales</taxon>
        <taxon>Streptosporangiaceae</taxon>
        <taxon>Sphaerisporangium</taxon>
    </lineage>
</organism>
<feature type="transmembrane region" description="Helical" evidence="2">
    <location>
        <begin position="235"/>
        <end position="253"/>
    </location>
</feature>
<gene>
    <name evidence="3" type="ORF">GCM10007964_08140</name>
</gene>
<protein>
    <recommendedName>
        <fullName evidence="5">Glycosyltransferase RgtA/B/C/D-like domain-containing protein</fullName>
    </recommendedName>
</protein>
<feature type="transmembrane region" description="Helical" evidence="2">
    <location>
        <begin position="175"/>
        <end position="193"/>
    </location>
</feature>
<accession>A0A917QTN9</accession>
<keyword evidence="2" id="KW-1133">Transmembrane helix</keyword>
<feature type="transmembrane region" description="Helical" evidence="2">
    <location>
        <begin position="150"/>
        <end position="169"/>
    </location>
</feature>
<evidence type="ECO:0000313" key="4">
    <source>
        <dbReference type="Proteomes" id="UP000645217"/>
    </source>
</evidence>
<feature type="region of interest" description="Disordered" evidence="1">
    <location>
        <begin position="407"/>
        <end position="442"/>
    </location>
</feature>
<dbReference type="Proteomes" id="UP000645217">
    <property type="component" value="Unassembled WGS sequence"/>
</dbReference>
<name>A0A917QTN9_9ACTN</name>
<evidence type="ECO:0008006" key="5">
    <source>
        <dbReference type="Google" id="ProtNLM"/>
    </source>
</evidence>
<reference evidence="3" key="1">
    <citation type="journal article" date="2014" name="Int. J. Syst. Evol. Microbiol.">
        <title>Complete genome sequence of Corynebacterium casei LMG S-19264T (=DSM 44701T), isolated from a smear-ripened cheese.</title>
        <authorList>
            <consortium name="US DOE Joint Genome Institute (JGI-PGF)"/>
            <person name="Walter F."/>
            <person name="Albersmeier A."/>
            <person name="Kalinowski J."/>
            <person name="Ruckert C."/>
        </authorList>
    </citation>
    <scope>NUCLEOTIDE SEQUENCE</scope>
    <source>
        <strain evidence="3">JCM 13064</strain>
    </source>
</reference>
<feature type="transmembrane region" description="Helical" evidence="2">
    <location>
        <begin position="6"/>
        <end position="25"/>
    </location>
</feature>
<evidence type="ECO:0000313" key="3">
    <source>
        <dbReference type="EMBL" id="GGK67489.1"/>
    </source>
</evidence>
<sequence>MPAEVSALMQLLIVVMFFGALALLVRGVVGAGMARRVLPVLLLALAVRLVVYLVLDRGALIGYGGDNVGYELLGIEIAERWQAEGISYVTADGVGRPYSVPLHSNLFALVVYLCGGPAPMACTAFVGFLACVLCLILYRFALLIGADERGAFRLLAVMAFMPAFLLHTADTYKDGFNALFVVAALALGVSLTRRYALWKLLLLPPLLWCVWGVRPYMVYMCLLPLALGMTGLKRLISLRAMVITIVALFVVLFDPASLQESAPMEDMWSRLAQGQSSAALNSNAGLSGIARGSGVRFEDGGNVWSHLGPKIFYTILSPFPWTGGSLALQLGKIDTLVWYMLLALAVAGARRLWSTDRSTLLILLLFIVPATVVYASTMANIGLIFRQRMPVVMVTSLLAAVAWSGARRDGPAAGEPPVPSEPDEEPRVVSEPDEAPSPAGAR</sequence>
<dbReference type="AlphaFoldDB" id="A0A917QTN9"/>
<feature type="transmembrane region" description="Helical" evidence="2">
    <location>
        <begin position="360"/>
        <end position="383"/>
    </location>
</feature>